<evidence type="ECO:0000313" key="2">
    <source>
        <dbReference type="Proteomes" id="UP000010475"/>
    </source>
</evidence>
<dbReference type="EMBL" id="CP003642">
    <property type="protein sequence ID" value="AFZ26698.1"/>
    <property type="molecule type" value="Genomic_DNA"/>
</dbReference>
<gene>
    <name evidence="1" type="ORF">Cylst_4628</name>
</gene>
<evidence type="ECO:0000313" key="1">
    <source>
        <dbReference type="EMBL" id="AFZ26698.1"/>
    </source>
</evidence>
<keyword evidence="2" id="KW-1185">Reference proteome</keyword>
<dbReference type="Proteomes" id="UP000010475">
    <property type="component" value="Chromosome"/>
</dbReference>
<dbReference type="AlphaFoldDB" id="K9X2M3"/>
<proteinExistence type="predicted"/>
<name>K9X2M3_9NOST</name>
<dbReference type="STRING" id="56107.Cylst_4628"/>
<sequence>MTDTLLLTVNNHPLTLAESLAYLRVAGKPQPFLMEIVQQYVLKQETSAKPIADIETWDFSIIE</sequence>
<dbReference type="RefSeq" id="WP_015209936.1">
    <property type="nucleotide sequence ID" value="NC_019757.1"/>
</dbReference>
<organism evidence="1 2">
    <name type="scientific">Cylindrospermum stagnale PCC 7417</name>
    <dbReference type="NCBI Taxonomy" id="56107"/>
    <lineage>
        <taxon>Bacteria</taxon>
        <taxon>Bacillati</taxon>
        <taxon>Cyanobacteriota</taxon>
        <taxon>Cyanophyceae</taxon>
        <taxon>Nostocales</taxon>
        <taxon>Nostocaceae</taxon>
        <taxon>Cylindrospermum</taxon>
    </lineage>
</organism>
<dbReference type="KEGG" id="csg:Cylst_4628"/>
<accession>K9X2M3</accession>
<dbReference type="HOGENOM" id="CLU_2878389_0_0_3"/>
<reference evidence="1 2" key="1">
    <citation type="submission" date="2012-06" db="EMBL/GenBank/DDBJ databases">
        <title>Finished chromosome of genome of Cylindrospermum stagnale PCC 7417.</title>
        <authorList>
            <consortium name="US DOE Joint Genome Institute"/>
            <person name="Gugger M."/>
            <person name="Coursin T."/>
            <person name="Rippka R."/>
            <person name="Tandeau De Marsac N."/>
            <person name="Huntemann M."/>
            <person name="Wei C.-L."/>
            <person name="Han J."/>
            <person name="Detter J.C."/>
            <person name="Han C."/>
            <person name="Tapia R."/>
            <person name="Chen A."/>
            <person name="Kyrpides N."/>
            <person name="Mavromatis K."/>
            <person name="Markowitz V."/>
            <person name="Szeto E."/>
            <person name="Ivanova N."/>
            <person name="Pagani I."/>
            <person name="Pati A."/>
            <person name="Goodwin L."/>
            <person name="Nordberg H.P."/>
            <person name="Cantor M.N."/>
            <person name="Hua S.X."/>
            <person name="Woyke T."/>
            <person name="Kerfeld C.A."/>
        </authorList>
    </citation>
    <scope>NUCLEOTIDE SEQUENCE [LARGE SCALE GENOMIC DNA]</scope>
    <source>
        <strain evidence="1 2">PCC 7417</strain>
    </source>
</reference>
<protein>
    <submittedName>
        <fullName evidence="1">Uncharacterized protein</fullName>
    </submittedName>
</protein>
<dbReference type="eggNOG" id="COG0760">
    <property type="taxonomic scope" value="Bacteria"/>
</dbReference>